<dbReference type="EMBL" id="JAIVFP010000001">
    <property type="protein sequence ID" value="MCI4684738.1"/>
    <property type="molecule type" value="Genomic_DNA"/>
</dbReference>
<proteinExistence type="predicted"/>
<gene>
    <name evidence="1" type="ORF">K2U94_18525</name>
</gene>
<organism evidence="1 2">
    <name type="scientific">Candidatus Rhodoblastus alkanivorans</name>
    <dbReference type="NCBI Taxonomy" id="2954117"/>
    <lineage>
        <taxon>Bacteria</taxon>
        <taxon>Pseudomonadati</taxon>
        <taxon>Pseudomonadota</taxon>
        <taxon>Alphaproteobacteria</taxon>
        <taxon>Hyphomicrobiales</taxon>
        <taxon>Rhodoblastaceae</taxon>
        <taxon>Rhodoblastus</taxon>
    </lineage>
</organism>
<protein>
    <submittedName>
        <fullName evidence="1">Uncharacterized protein</fullName>
    </submittedName>
</protein>
<evidence type="ECO:0000313" key="2">
    <source>
        <dbReference type="Proteomes" id="UP001139104"/>
    </source>
</evidence>
<evidence type="ECO:0000313" key="1">
    <source>
        <dbReference type="EMBL" id="MCI4684738.1"/>
    </source>
</evidence>
<dbReference type="Proteomes" id="UP001139104">
    <property type="component" value="Unassembled WGS sequence"/>
</dbReference>
<accession>A0ABS9ZAU7</accession>
<dbReference type="RefSeq" id="WP_243068621.1">
    <property type="nucleotide sequence ID" value="NZ_JAIVFK010000005.1"/>
</dbReference>
<sequence length="76" mass="8352">MIVVYSSLEDAGKGRMFHLMRQAYTLGNRGSRLGIYSFLNRYVTVGVKARNGLHGSMLAATPRFWNAVSVSPTQGS</sequence>
<comment type="caution">
    <text evidence="1">The sequence shown here is derived from an EMBL/GenBank/DDBJ whole genome shotgun (WGS) entry which is preliminary data.</text>
</comment>
<keyword evidence="2" id="KW-1185">Reference proteome</keyword>
<reference evidence="1" key="1">
    <citation type="journal article" date="2022" name="ISME J.">
        <title>Identification of active gaseous-alkane degraders at natural gas seeps.</title>
        <authorList>
            <person name="Farhan Ul Haque M."/>
            <person name="Hernandez M."/>
            <person name="Crombie A.T."/>
            <person name="Murrell J.C."/>
        </authorList>
    </citation>
    <scope>NUCLEOTIDE SEQUENCE</scope>
    <source>
        <strain evidence="1">PC2</strain>
    </source>
</reference>
<name>A0ABS9ZAU7_9HYPH</name>